<accession>A0A1C1CKN0</accession>
<feature type="compositionally biased region" description="Basic and acidic residues" evidence="1">
    <location>
        <begin position="136"/>
        <end position="157"/>
    </location>
</feature>
<dbReference type="eggNOG" id="ENOG502SKSN">
    <property type="taxonomic scope" value="Eukaryota"/>
</dbReference>
<dbReference type="VEuPathDB" id="FungiDB:G647_02890"/>
<evidence type="ECO:0000313" key="3">
    <source>
        <dbReference type="Proteomes" id="UP000094526"/>
    </source>
</evidence>
<reference evidence="3" key="1">
    <citation type="submission" date="2015-07" db="EMBL/GenBank/DDBJ databases">
        <authorList>
            <person name="Teixeira M.M."/>
            <person name="Souza R.C."/>
            <person name="Almeida L.G."/>
            <person name="Vicente V.A."/>
            <person name="de Hoog S."/>
            <person name="Bocca A.L."/>
            <person name="de Almeida S.R."/>
            <person name="Vasconcelos A.T."/>
            <person name="Felipe M.S."/>
        </authorList>
    </citation>
    <scope>NUCLEOTIDE SEQUENCE [LARGE SCALE GENOMIC DNA]</scope>
    <source>
        <strain evidence="3">KSF</strain>
    </source>
</reference>
<dbReference type="EMBL" id="LGRB01000011">
    <property type="protein sequence ID" value="OCT49021.1"/>
    <property type="molecule type" value="Genomic_DNA"/>
</dbReference>
<sequence length="1239" mass="137381">MTTLKAESFATSLATRKVVDIIEYPSLEQSAFPTHGHDSLSSLFLLVLLVLTRVTCLPIRSILRVMRRCFEQLPSRSRTRNILLASHLPSLRPGQSTAAVTYRTTYLNFSTRSSPKLFKSSLNNPSRDVAINSRSTSDRPDDAKYGHRTGVARENRGSTKKPRRSSVEVCIAQLERYLPRGLSQLDFLESRTVVTGEPVFADVLATLKRGGRKSGVDVLAFMVLHQRRHKAVIHLAEVLLKRIALAANEPFKDELPSNINWPDESFRKEIGAPIELERTFHVSRRPLGTSLGSSDNALQEDDNSTAMELIWAFLADVVVASSKLSPDEGKQVMNTVHQILALIHRLGLVPSNIYAHCLPRETTTVQQPPVLHLLNSNILSTLSDAVWHAYQDEVSTRSRKGERSSWNFFPEPPGSPLRSKGRELGPEVWVEFILWCCVEAGFASTGVRILKSLRTDVATPWRAVPWTDVGLSRNDQNQMAYLAEQTSGDAVSRRDSRSPVSSPHKLISAEVVVAVADSLINNLNSEAGNGGLPVHEVQTDLEELVSFLGPASVAPTYIDYLAVRLLQTERLYTPGHVGGLHAWASTLSRLRDLQIAEEQPRHEPGLTFDFVLDRSELQAGVLHQALQGCIENNLVKKAVDTFTDIQKMVDGNKLQAIGEFLTLSLRPEDGFFTSRLGKGQNEFLKSYGQLPAYKLAAFLDLVGSAKLFGLGDWLLFSDDIDGAALPVSTWGQPSIAAALTRYAAAKGDLSLLDRVLSICAASDRKMTVNMLRAFVMSYITMREWEKAGRMLQELKQAEGGGYSPRIVACLSATILRLEVDPEVLLQEDSASDLTQALLLFSTVLDGLYDSSPASFRIDQKRIFKQQIGYLLRLLENVADSRVAETVGNFKAKFPVSNEPHLSPETFNVVYSAIVETKGALEGRNVWHLFCKDPRASDTLRGGALHDNDETMSDEHIADFDEEGFPEPQTEESVEREIAIPQRSSNRPSISGMETEEALDSEALLKSSVEPLSRGQPSLAYPPSLNIDSGLPHDGLGFPSSQTTIIGSDEPDIPIVRAASEPDNSVQELTEVVVPNSRTLQILVRQALSEIAARRGRKRPHADLEEVIHWVGQFYSAFNLAPEDIRTEFRVSENMPRALRIATKHRRSRAEHMAPAREKFRPNVSSQFSRGAFNTRLPGTPRAEEHAAQIFGGFQVMNDDVKGDDRDETEKFHEQGSEQDLHVAHGFRVRKFGTSVTHKS</sequence>
<keyword evidence="3" id="KW-1185">Reference proteome</keyword>
<feature type="compositionally biased region" description="Acidic residues" evidence="1">
    <location>
        <begin position="960"/>
        <end position="971"/>
    </location>
</feature>
<comment type="caution">
    <text evidence="2">The sequence shown here is derived from an EMBL/GenBank/DDBJ whole genome shotgun (WGS) entry which is preliminary data.</text>
</comment>
<organism evidence="2 3">
    <name type="scientific">Cladophialophora carrionii</name>
    <dbReference type="NCBI Taxonomy" id="86049"/>
    <lineage>
        <taxon>Eukaryota</taxon>
        <taxon>Fungi</taxon>
        <taxon>Dikarya</taxon>
        <taxon>Ascomycota</taxon>
        <taxon>Pezizomycotina</taxon>
        <taxon>Eurotiomycetes</taxon>
        <taxon>Chaetothyriomycetidae</taxon>
        <taxon>Chaetothyriales</taxon>
        <taxon>Herpotrichiellaceae</taxon>
        <taxon>Cladophialophora</taxon>
    </lineage>
</organism>
<protein>
    <submittedName>
        <fullName evidence="2">Uncharacterized protein</fullName>
    </submittedName>
</protein>
<feature type="region of interest" description="Disordered" evidence="1">
    <location>
        <begin position="120"/>
        <end position="164"/>
    </location>
</feature>
<dbReference type="AlphaFoldDB" id="A0A1C1CKN0"/>
<dbReference type="Proteomes" id="UP000094526">
    <property type="component" value="Unassembled WGS sequence"/>
</dbReference>
<evidence type="ECO:0000313" key="2">
    <source>
        <dbReference type="EMBL" id="OCT49021.1"/>
    </source>
</evidence>
<dbReference type="OrthoDB" id="5341924at2759"/>
<evidence type="ECO:0000256" key="1">
    <source>
        <dbReference type="SAM" id="MobiDB-lite"/>
    </source>
</evidence>
<feature type="region of interest" description="Disordered" evidence="1">
    <location>
        <begin position="960"/>
        <end position="1047"/>
    </location>
</feature>
<gene>
    <name evidence="2" type="ORF">CLCR_04507</name>
</gene>
<name>A0A1C1CKN0_9EURO</name>
<dbReference type="VEuPathDB" id="FungiDB:CLCR_04507"/>
<proteinExistence type="predicted"/>